<name>G7IDP1_MEDTR</name>
<dbReference type="HOGENOM" id="CLU_2213799_0_0_1"/>
<accession>G7IDP1</accession>
<sequence>MKIIMRLKIYINLQVSPSSRKHVSCRFCPEFALPDDTFVGNYFLRILETAGNFPTEISSGKANSIRMNVLVRVEEIPLPVNISYERSACNSATKPLIQVIPQEVSHN</sequence>
<dbReference type="Proteomes" id="UP000002051">
    <property type="component" value="Unassembled WGS sequence"/>
</dbReference>
<reference evidence="2" key="3">
    <citation type="submission" date="2015-04" db="UniProtKB">
        <authorList>
            <consortium name="EnsemblPlants"/>
        </authorList>
    </citation>
    <scope>IDENTIFICATION</scope>
    <source>
        <strain evidence="2">cv. Jemalong A17</strain>
    </source>
</reference>
<keyword evidence="3" id="KW-1185">Reference proteome</keyword>
<dbReference type="PaxDb" id="3880-AES60877"/>
<organism evidence="1 3">
    <name type="scientific">Medicago truncatula</name>
    <name type="common">Barrel medic</name>
    <name type="synonym">Medicago tribuloides</name>
    <dbReference type="NCBI Taxonomy" id="3880"/>
    <lineage>
        <taxon>Eukaryota</taxon>
        <taxon>Viridiplantae</taxon>
        <taxon>Streptophyta</taxon>
        <taxon>Embryophyta</taxon>
        <taxon>Tracheophyta</taxon>
        <taxon>Spermatophyta</taxon>
        <taxon>Magnoliopsida</taxon>
        <taxon>eudicotyledons</taxon>
        <taxon>Gunneridae</taxon>
        <taxon>Pentapetalae</taxon>
        <taxon>rosids</taxon>
        <taxon>fabids</taxon>
        <taxon>Fabales</taxon>
        <taxon>Fabaceae</taxon>
        <taxon>Papilionoideae</taxon>
        <taxon>50 kb inversion clade</taxon>
        <taxon>NPAAA clade</taxon>
        <taxon>Hologalegina</taxon>
        <taxon>IRL clade</taxon>
        <taxon>Trifolieae</taxon>
        <taxon>Medicago</taxon>
    </lineage>
</organism>
<protein>
    <submittedName>
        <fullName evidence="1 2">Uncharacterized protein</fullName>
    </submittedName>
</protein>
<evidence type="ECO:0000313" key="3">
    <source>
        <dbReference type="Proteomes" id="UP000002051"/>
    </source>
</evidence>
<reference evidence="1 3" key="2">
    <citation type="journal article" date="2014" name="BMC Genomics">
        <title>An improved genome release (version Mt4.0) for the model legume Medicago truncatula.</title>
        <authorList>
            <person name="Tang H."/>
            <person name="Krishnakumar V."/>
            <person name="Bidwell S."/>
            <person name="Rosen B."/>
            <person name="Chan A."/>
            <person name="Zhou S."/>
            <person name="Gentzbittel L."/>
            <person name="Childs K.L."/>
            <person name="Yandell M."/>
            <person name="Gundlach H."/>
            <person name="Mayer K.F."/>
            <person name="Schwartz D.C."/>
            <person name="Town C.D."/>
        </authorList>
    </citation>
    <scope>GENOME REANNOTATION</scope>
    <source>
        <strain evidence="2 3">cv. Jemalong A17</strain>
    </source>
</reference>
<dbReference type="EMBL" id="CM001217">
    <property type="protein sequence ID" value="AES60877.1"/>
    <property type="molecule type" value="Genomic_DNA"/>
</dbReference>
<gene>
    <name evidence="1" type="ordered locus">MTR_1g072080</name>
</gene>
<dbReference type="AlphaFoldDB" id="G7IDP1"/>
<reference evidence="1 3" key="1">
    <citation type="journal article" date="2011" name="Nature">
        <title>The Medicago genome provides insight into the evolution of rhizobial symbioses.</title>
        <authorList>
            <person name="Young N.D."/>
            <person name="Debelle F."/>
            <person name="Oldroyd G.E."/>
            <person name="Geurts R."/>
            <person name="Cannon S.B."/>
            <person name="Udvardi M.K."/>
            <person name="Benedito V.A."/>
            <person name="Mayer K.F."/>
            <person name="Gouzy J."/>
            <person name="Schoof H."/>
            <person name="Van de Peer Y."/>
            <person name="Proost S."/>
            <person name="Cook D.R."/>
            <person name="Meyers B.C."/>
            <person name="Spannagl M."/>
            <person name="Cheung F."/>
            <person name="De Mita S."/>
            <person name="Krishnakumar V."/>
            <person name="Gundlach H."/>
            <person name="Zhou S."/>
            <person name="Mudge J."/>
            <person name="Bharti A.K."/>
            <person name="Murray J.D."/>
            <person name="Naoumkina M.A."/>
            <person name="Rosen B."/>
            <person name="Silverstein K.A."/>
            <person name="Tang H."/>
            <person name="Rombauts S."/>
            <person name="Zhao P.X."/>
            <person name="Zhou P."/>
            <person name="Barbe V."/>
            <person name="Bardou P."/>
            <person name="Bechner M."/>
            <person name="Bellec A."/>
            <person name="Berger A."/>
            <person name="Berges H."/>
            <person name="Bidwell S."/>
            <person name="Bisseling T."/>
            <person name="Choisne N."/>
            <person name="Couloux A."/>
            <person name="Denny R."/>
            <person name="Deshpande S."/>
            <person name="Dai X."/>
            <person name="Doyle J.J."/>
            <person name="Dudez A.M."/>
            <person name="Farmer A.D."/>
            <person name="Fouteau S."/>
            <person name="Franken C."/>
            <person name="Gibelin C."/>
            <person name="Gish J."/>
            <person name="Goldstein S."/>
            <person name="Gonzalez A.J."/>
            <person name="Green P.J."/>
            <person name="Hallab A."/>
            <person name="Hartog M."/>
            <person name="Hua A."/>
            <person name="Humphray S.J."/>
            <person name="Jeong D.H."/>
            <person name="Jing Y."/>
            <person name="Jocker A."/>
            <person name="Kenton S.M."/>
            <person name="Kim D.J."/>
            <person name="Klee K."/>
            <person name="Lai H."/>
            <person name="Lang C."/>
            <person name="Lin S."/>
            <person name="Macmil S.L."/>
            <person name="Magdelenat G."/>
            <person name="Matthews L."/>
            <person name="McCorrison J."/>
            <person name="Monaghan E.L."/>
            <person name="Mun J.H."/>
            <person name="Najar F.Z."/>
            <person name="Nicholson C."/>
            <person name="Noirot C."/>
            <person name="O'Bleness M."/>
            <person name="Paule C.R."/>
            <person name="Poulain J."/>
            <person name="Prion F."/>
            <person name="Qin B."/>
            <person name="Qu C."/>
            <person name="Retzel E.F."/>
            <person name="Riddle C."/>
            <person name="Sallet E."/>
            <person name="Samain S."/>
            <person name="Samson N."/>
            <person name="Sanders I."/>
            <person name="Saurat O."/>
            <person name="Scarpelli C."/>
            <person name="Schiex T."/>
            <person name="Segurens B."/>
            <person name="Severin A.J."/>
            <person name="Sherrier D.J."/>
            <person name="Shi R."/>
            <person name="Sims S."/>
            <person name="Singer S.R."/>
            <person name="Sinharoy S."/>
            <person name="Sterck L."/>
            <person name="Viollet A."/>
            <person name="Wang B.B."/>
            <person name="Wang K."/>
            <person name="Wang M."/>
            <person name="Wang X."/>
            <person name="Warfsmann J."/>
            <person name="Weissenbach J."/>
            <person name="White D.D."/>
            <person name="White J.D."/>
            <person name="Wiley G.B."/>
            <person name="Wincker P."/>
            <person name="Xing Y."/>
            <person name="Yang L."/>
            <person name="Yao Z."/>
            <person name="Ying F."/>
            <person name="Zhai J."/>
            <person name="Zhou L."/>
            <person name="Zuber A."/>
            <person name="Denarie J."/>
            <person name="Dixon R.A."/>
            <person name="May G.D."/>
            <person name="Schwartz D.C."/>
            <person name="Rogers J."/>
            <person name="Quetier F."/>
            <person name="Town C.D."/>
            <person name="Roe B.A."/>
        </authorList>
    </citation>
    <scope>NUCLEOTIDE SEQUENCE [LARGE SCALE GENOMIC DNA]</scope>
    <source>
        <strain evidence="1">A17</strain>
        <strain evidence="2 3">cv. Jemalong A17</strain>
    </source>
</reference>
<evidence type="ECO:0000313" key="2">
    <source>
        <dbReference type="EnsemblPlants" id="AES60877"/>
    </source>
</evidence>
<dbReference type="EnsemblPlants" id="AES60877">
    <property type="protein sequence ID" value="AES60877"/>
    <property type="gene ID" value="MTR_1g072080"/>
</dbReference>
<evidence type="ECO:0000313" key="1">
    <source>
        <dbReference type="EMBL" id="AES60877.1"/>
    </source>
</evidence>
<proteinExistence type="predicted"/>